<evidence type="ECO:0000313" key="3">
    <source>
        <dbReference type="Proteomes" id="UP000220158"/>
    </source>
</evidence>
<dbReference type="VEuPathDB" id="PlasmoDB:PRELSG_0936000"/>
<evidence type="ECO:0000313" key="2">
    <source>
        <dbReference type="EMBL" id="CRH00256.1"/>
    </source>
</evidence>
<feature type="transmembrane region" description="Helical" evidence="1">
    <location>
        <begin position="115"/>
        <end position="132"/>
    </location>
</feature>
<dbReference type="GeneID" id="39736372"/>
<keyword evidence="1" id="KW-0812">Transmembrane</keyword>
<reference evidence="2 3" key="1">
    <citation type="submission" date="2015-04" db="EMBL/GenBank/DDBJ databases">
        <authorList>
            <consortium name="Pathogen Informatics"/>
        </authorList>
    </citation>
    <scope>NUCLEOTIDE SEQUENCE [LARGE SCALE GENOMIC DNA]</scope>
    <source>
        <strain evidence="2 3">SGS1</strain>
    </source>
</reference>
<keyword evidence="1" id="KW-1133">Transmembrane helix</keyword>
<dbReference type="OrthoDB" id="5854584at2759"/>
<dbReference type="KEGG" id="prel:PRELSG_0936000"/>
<dbReference type="PANTHER" id="PTHR31965:SF1">
    <property type="entry name" value="TRANSMEMBRANE PROTEIN 42"/>
    <property type="match status" value="1"/>
</dbReference>
<feature type="transmembrane region" description="Helical" evidence="1">
    <location>
        <begin position="52"/>
        <end position="74"/>
    </location>
</feature>
<gene>
    <name evidence="2" type="ORF">PRELSG_0936000</name>
</gene>
<sequence length="143" mass="17099">MKVKKYIYKIYNSNIINSFTSSICGTLASVFFKKASDLSFLKNNFDVINEDFIIQILLRIIYFFLFFFFNILMIKYYLLLMRHYSAFFSTVLNFSFNFLLSAMFGIIFFNEKRNFFWLVGLTLIISGLVLIMKDTEYEEKKDI</sequence>
<keyword evidence="1" id="KW-0472">Membrane</keyword>
<evidence type="ECO:0000256" key="1">
    <source>
        <dbReference type="SAM" id="Phobius"/>
    </source>
</evidence>
<protein>
    <recommendedName>
        <fullName evidence="4">EamA domain-containing protein</fullName>
    </recommendedName>
</protein>
<dbReference type="Gene3D" id="1.10.3730.20">
    <property type="match status" value="1"/>
</dbReference>
<name>A0A1J1H5T2_PLARL</name>
<dbReference type="PANTHER" id="PTHR31965">
    <property type="entry name" value="TRANSMEMBRANE PROTEIN 42"/>
    <property type="match status" value="1"/>
</dbReference>
<feature type="transmembrane region" description="Helical" evidence="1">
    <location>
        <begin position="12"/>
        <end position="32"/>
    </location>
</feature>
<dbReference type="InterPro" id="IPR037185">
    <property type="entry name" value="EmrE-like"/>
</dbReference>
<organism evidence="2 3">
    <name type="scientific">Plasmodium relictum</name>
    <dbReference type="NCBI Taxonomy" id="85471"/>
    <lineage>
        <taxon>Eukaryota</taxon>
        <taxon>Sar</taxon>
        <taxon>Alveolata</taxon>
        <taxon>Apicomplexa</taxon>
        <taxon>Aconoidasida</taxon>
        <taxon>Haemosporida</taxon>
        <taxon>Plasmodiidae</taxon>
        <taxon>Plasmodium</taxon>
        <taxon>Plasmodium (Haemamoeba)</taxon>
    </lineage>
</organism>
<dbReference type="EMBL" id="LN835304">
    <property type="protein sequence ID" value="CRH00256.1"/>
    <property type="molecule type" value="Genomic_DNA"/>
</dbReference>
<dbReference type="AlphaFoldDB" id="A0A1J1H5T2"/>
<dbReference type="Proteomes" id="UP000220158">
    <property type="component" value="Chromosome 9"/>
</dbReference>
<feature type="transmembrane region" description="Helical" evidence="1">
    <location>
        <begin position="86"/>
        <end position="109"/>
    </location>
</feature>
<dbReference type="RefSeq" id="XP_028533260.1">
    <property type="nucleotide sequence ID" value="XM_028676808.1"/>
</dbReference>
<keyword evidence="3" id="KW-1185">Reference proteome</keyword>
<dbReference type="InterPro" id="IPR039632">
    <property type="entry name" value="TMEM42"/>
</dbReference>
<dbReference type="SUPFAM" id="SSF103481">
    <property type="entry name" value="Multidrug resistance efflux transporter EmrE"/>
    <property type="match status" value="1"/>
</dbReference>
<evidence type="ECO:0008006" key="4">
    <source>
        <dbReference type="Google" id="ProtNLM"/>
    </source>
</evidence>
<accession>A0A1J1H5T2</accession>
<proteinExistence type="predicted"/>